<evidence type="ECO:0000259" key="3">
    <source>
        <dbReference type="Pfam" id="PF03201"/>
    </source>
</evidence>
<dbReference type="AlphaFoldDB" id="N6VS10"/>
<dbReference type="InterPro" id="IPR010063">
    <property type="entry name" value="HMDII/III"/>
</dbReference>
<dbReference type="InterPro" id="IPR024190">
    <property type="entry name" value="METHMP_Hmd"/>
</dbReference>
<dbReference type="PIRSF" id="PIRSF016158">
    <property type="entry name" value="HMD"/>
    <property type="match status" value="1"/>
</dbReference>
<name>N6VS10_9EURY</name>
<feature type="domain" description="5,10-methenyltetrahydromethanopterin hydrogenase N-terminal" evidence="4">
    <location>
        <begin position="65"/>
        <end position="186"/>
    </location>
</feature>
<evidence type="ECO:0000259" key="4">
    <source>
        <dbReference type="Pfam" id="PF22616"/>
    </source>
</evidence>
<dbReference type="PATRIC" id="fig|1069083.5.peg.234"/>
<dbReference type="EC" id="1.12.98.2" evidence="5"/>
<reference evidence="5 6" key="1">
    <citation type="journal article" date="2013" name="Genome Announc.">
        <title>Draft Genome Sequence of a Highly Flagellated, Fast-Swimming Archaeon, Methanocaldococcus villosus Strain KIN24-T80 (DSM 22612).</title>
        <authorList>
            <person name="Thennarasu S."/>
            <person name="Polireddy D."/>
            <person name="Antony A."/>
            <person name="Yada M.R."/>
            <person name="Algarawi S."/>
            <person name="Sivakumar N."/>
        </authorList>
    </citation>
    <scope>NUCLEOTIDE SEQUENCE [LARGE SCALE GENOMIC DNA]</scope>
    <source>
        <strain evidence="5 6">KIN24-T80</strain>
    </source>
</reference>
<dbReference type="RefSeq" id="WP_004589905.1">
    <property type="nucleotide sequence ID" value="NZ_APMM01000007.1"/>
</dbReference>
<comment type="caution">
    <text evidence="5">The sequence shown here is derived from an EMBL/GenBank/DDBJ whole genome shotgun (WGS) entry which is preliminary data.</text>
</comment>
<dbReference type="SUPFAM" id="SSF48179">
    <property type="entry name" value="6-phosphogluconate dehydrogenase C-terminal domain-like"/>
    <property type="match status" value="1"/>
</dbReference>
<evidence type="ECO:0000256" key="2">
    <source>
        <dbReference type="ARBA" id="ARBA00023002"/>
    </source>
</evidence>
<feature type="domain" description="H2-forming N5,N10-methylenetetrahydromethanopterin dehydrogenase C-terminal" evidence="3">
    <location>
        <begin position="194"/>
        <end position="289"/>
    </location>
</feature>
<keyword evidence="6" id="KW-1185">Reference proteome</keyword>
<evidence type="ECO:0000256" key="1">
    <source>
        <dbReference type="ARBA" id="ARBA00008890"/>
    </source>
</evidence>
<dbReference type="SUPFAM" id="SSF51735">
    <property type="entry name" value="NAD(P)-binding Rossmann-fold domains"/>
    <property type="match status" value="1"/>
</dbReference>
<dbReference type="InterPro" id="IPR036291">
    <property type="entry name" value="NAD(P)-bd_dom_sf"/>
</dbReference>
<dbReference type="Pfam" id="PF03201">
    <property type="entry name" value="HMD"/>
    <property type="match status" value="1"/>
</dbReference>
<evidence type="ECO:0000313" key="6">
    <source>
        <dbReference type="Proteomes" id="UP000053695"/>
    </source>
</evidence>
<dbReference type="PIRSF" id="PIRSF500166">
    <property type="entry name" value="HMDII_III"/>
    <property type="match status" value="1"/>
</dbReference>
<dbReference type="InterPro" id="IPR055205">
    <property type="entry name" value="HMD_N"/>
</dbReference>
<dbReference type="NCBIfam" id="TIGR01724">
    <property type="entry name" value="hmd_rel"/>
    <property type="match status" value="1"/>
</dbReference>
<dbReference type="Pfam" id="PF22616">
    <property type="entry name" value="HMD_N"/>
    <property type="match status" value="1"/>
</dbReference>
<evidence type="ECO:0000313" key="5">
    <source>
        <dbReference type="EMBL" id="ENN96665.1"/>
    </source>
</evidence>
<organism evidence="5 6">
    <name type="scientific">Methanocaldococcus villosus KIN24-T80</name>
    <dbReference type="NCBI Taxonomy" id="1069083"/>
    <lineage>
        <taxon>Archaea</taxon>
        <taxon>Methanobacteriati</taxon>
        <taxon>Methanobacteriota</taxon>
        <taxon>Methanomada group</taxon>
        <taxon>Methanococci</taxon>
        <taxon>Methanococcales</taxon>
        <taxon>Methanocaldococcaceae</taxon>
        <taxon>Methanocaldococcus</taxon>
    </lineage>
</organism>
<accession>N6VS10</accession>
<dbReference type="Proteomes" id="UP000053695">
    <property type="component" value="Unassembled WGS sequence"/>
</dbReference>
<keyword evidence="2 5" id="KW-0560">Oxidoreductase</keyword>
<dbReference type="InterPro" id="IPR038182">
    <property type="entry name" value="HMD_C_sf"/>
</dbReference>
<dbReference type="NCBIfam" id="NF009208">
    <property type="entry name" value="PRK12557.1"/>
    <property type="match status" value="1"/>
</dbReference>
<dbReference type="InterPro" id="IPR004889">
    <property type="entry name" value="HMD_C"/>
</dbReference>
<dbReference type="Gene3D" id="1.20.120.1300">
    <property type="entry name" value="Hmd, C-terminal helical subdomain"/>
    <property type="match status" value="1"/>
</dbReference>
<proteinExistence type="inferred from homology"/>
<comment type="similarity">
    <text evidence="1">Belongs to the HMD family.</text>
</comment>
<dbReference type="GO" id="GO:0047068">
    <property type="term" value="F:N5,N10-methenyltetrahydromethanopterin hydrogenase activity"/>
    <property type="evidence" value="ECO:0007669"/>
    <property type="project" value="UniProtKB-EC"/>
</dbReference>
<dbReference type="InterPro" id="IPR008927">
    <property type="entry name" value="6-PGluconate_DH-like_C_sf"/>
</dbReference>
<gene>
    <name evidence="5" type="ORF">J422_01196</name>
</gene>
<sequence>MKISVYGAGNQRLYIDKLKLHKKFNGKPPYGGAKIAMEFAEVGHDVILSEPNRNVMKEELWKCVKDVGVKVVNDDIEAAKHGEVHILFTPFGNHTIKIAEKIVRNVPKDAIICTTCTLSPLVLYYSLEKILKFERRDVGISSMHPASVPGTELHKHYVISGKTLDGKELCREEQINKLVELCKSVNKKPYLIPAGVSSALADMGSLVTAVALAGILDYYTVGRKIINAPKKMIEHQVMMSLYVLASIVETSGIDGLLKAIDLDLLINSASSMKLIDDQKDLLSALEILKNLKNDILEESKNAELKETCFVASQSLVKEIKSLIGGAAAEGAIKRSTIKLFKQ</sequence>
<dbReference type="STRING" id="1069083.GCA_000371805_00805"/>
<dbReference type="EMBL" id="APMM01000007">
    <property type="protein sequence ID" value="ENN96665.1"/>
    <property type="molecule type" value="Genomic_DNA"/>
</dbReference>
<dbReference type="OrthoDB" id="70340at2157"/>
<dbReference type="Gene3D" id="3.40.50.720">
    <property type="entry name" value="NAD(P)-binding Rossmann-like Domain"/>
    <property type="match status" value="1"/>
</dbReference>
<protein>
    <submittedName>
        <fullName evidence="5">H(2)-dependent methylenetetrahydromethanopterin dehydrogenase-related protein</fullName>
        <ecNumber evidence="5">1.12.98.2</ecNumber>
    </submittedName>
</protein>